<comment type="caution">
    <text evidence="2">The sequence shown here is derived from an EMBL/GenBank/DDBJ whole genome shotgun (WGS) entry which is preliminary data.</text>
</comment>
<keyword evidence="3" id="KW-1185">Reference proteome</keyword>
<organism evidence="2 3">
    <name type="scientific">Micromonospora tarensis</name>
    <dbReference type="NCBI Taxonomy" id="2806100"/>
    <lineage>
        <taxon>Bacteria</taxon>
        <taxon>Bacillati</taxon>
        <taxon>Actinomycetota</taxon>
        <taxon>Actinomycetes</taxon>
        <taxon>Micromonosporales</taxon>
        <taxon>Micromonosporaceae</taxon>
        <taxon>Micromonospora</taxon>
    </lineage>
</organism>
<dbReference type="RefSeq" id="WP_203150213.1">
    <property type="nucleotide sequence ID" value="NZ_JAEVHL010000123.1"/>
</dbReference>
<sequence>MARTVKVDLVLENMRYVRGAREAARETKVVTDSVDDLGEASGKASKETDRLGGEMSALAADARRLDRQIDDTTRGIRELAREIAHTSDAAQRAELKKKLVGEQRGLRDQVKLRKLIDLPDLAAMGEDAAEGFGASFVTRIGPILAKAPLGPVGVTLGGIIAVPLAATVGAAVSAGILGGVAGAGIIGGVSLAAKDARVQAAGKQLGAAVMGDLEASATRFVDPTIHGIGIIRSAWADVADDVDGVFAATSRYVEPLARGVGGLIREIGPGLREAAEAAGPVVRELSDGLPRIGSAIDDLLATAADNADEAASAVRLLVMGLEGGITAASSLVDGLGTLYGVLVNVGTASADFAASYTGWIPIVGDKIADNRDRMHELKAALDEGGTAGENAGMKIWGGLDKVEASAAEATVEVETLSEAIRRMAGENITAEQANIRLEEAIDRATAAGKANNDGIDENTAKGRENRQALIGIAEAANASADAILAQTGSQALASAATDRGREKFLAAAGAMGVSRTAARRLADQLFGIPASRSTTVTVNTKQAEAAVSRIKARLSEISRRIGVDVVVNARYASYGGGKGTGSGYSTGQRWGGVTEYAQTGLLRDASIFNPVAAGARYGFAEPATGGEAFIPKYGDTDRSRAIWDYVGRNWLRMPTASVARPAATSGSTINPLDMASAIRSALVGVSVQMDGRTVGYIQGREADLYSR</sequence>
<name>A0ABS1YK83_9ACTN</name>
<evidence type="ECO:0000256" key="1">
    <source>
        <dbReference type="SAM" id="Coils"/>
    </source>
</evidence>
<gene>
    <name evidence="2" type="ORF">JM949_21715</name>
</gene>
<feature type="coiled-coil region" evidence="1">
    <location>
        <begin position="62"/>
        <end position="96"/>
    </location>
</feature>
<evidence type="ECO:0000313" key="2">
    <source>
        <dbReference type="EMBL" id="MBM0277806.1"/>
    </source>
</evidence>
<keyword evidence="1" id="KW-0175">Coiled coil</keyword>
<dbReference type="Proteomes" id="UP000622245">
    <property type="component" value="Unassembled WGS sequence"/>
</dbReference>
<evidence type="ECO:0000313" key="3">
    <source>
        <dbReference type="Proteomes" id="UP000622245"/>
    </source>
</evidence>
<proteinExistence type="predicted"/>
<accession>A0ABS1YK83</accession>
<protein>
    <submittedName>
        <fullName evidence="2">Uncharacterized protein</fullName>
    </submittedName>
</protein>
<reference evidence="2 3" key="1">
    <citation type="submission" date="2021-01" db="EMBL/GenBank/DDBJ databases">
        <title>Draft genome sequence of Micromonospora sp. strain STR1s_6.</title>
        <authorList>
            <person name="Karlyshev A."/>
            <person name="Jawad R."/>
        </authorList>
    </citation>
    <scope>NUCLEOTIDE SEQUENCE [LARGE SCALE GENOMIC DNA]</scope>
    <source>
        <strain evidence="2 3">STR1S-6</strain>
    </source>
</reference>
<dbReference type="EMBL" id="JAEVHL010000123">
    <property type="protein sequence ID" value="MBM0277806.1"/>
    <property type="molecule type" value="Genomic_DNA"/>
</dbReference>